<keyword evidence="2" id="KW-1185">Reference proteome</keyword>
<accession>A0ABR2J300</accession>
<reference evidence="1 2" key="1">
    <citation type="submission" date="2024-04" db="EMBL/GenBank/DDBJ databases">
        <title>Tritrichomonas musculus Genome.</title>
        <authorList>
            <person name="Alves-Ferreira E."/>
            <person name="Grigg M."/>
            <person name="Lorenzi H."/>
            <person name="Galac M."/>
        </authorList>
    </citation>
    <scope>NUCLEOTIDE SEQUENCE [LARGE SCALE GENOMIC DNA]</scope>
    <source>
        <strain evidence="1 2">EAF2021</strain>
    </source>
</reference>
<dbReference type="Proteomes" id="UP001470230">
    <property type="component" value="Unassembled WGS sequence"/>
</dbReference>
<name>A0ABR2J300_9EUKA</name>
<comment type="caution">
    <text evidence="1">The sequence shown here is derived from an EMBL/GenBank/DDBJ whole genome shotgun (WGS) entry which is preliminary data.</text>
</comment>
<dbReference type="EMBL" id="JAPFFF010000013">
    <property type="protein sequence ID" value="KAK8872214.1"/>
    <property type="molecule type" value="Genomic_DNA"/>
</dbReference>
<organism evidence="1 2">
    <name type="scientific">Tritrichomonas musculus</name>
    <dbReference type="NCBI Taxonomy" id="1915356"/>
    <lineage>
        <taxon>Eukaryota</taxon>
        <taxon>Metamonada</taxon>
        <taxon>Parabasalia</taxon>
        <taxon>Tritrichomonadida</taxon>
        <taxon>Tritrichomonadidae</taxon>
        <taxon>Tritrichomonas</taxon>
    </lineage>
</organism>
<gene>
    <name evidence="1" type="ORF">M9Y10_007979</name>
</gene>
<sequence length="173" mass="19944">MKKEEKEEDKKHSLLNKPVVSRLMKPLLSCFTCNYELNSIAPRICFTEKKPDFVNVENVNGQYNGQNLQFYKKRCSYVPLNLSTYSNNHFIIAIGKTLYSFDEETYEIHQTLQLNEELLSVKQAKSTKDFLILTSLKSVVVVNANNFTKNATISPKNLNENNLIIQKVDLSKM</sequence>
<protein>
    <submittedName>
        <fullName evidence="1">Uncharacterized protein</fullName>
    </submittedName>
</protein>
<proteinExistence type="predicted"/>
<evidence type="ECO:0000313" key="2">
    <source>
        <dbReference type="Proteomes" id="UP001470230"/>
    </source>
</evidence>
<evidence type="ECO:0000313" key="1">
    <source>
        <dbReference type="EMBL" id="KAK8872214.1"/>
    </source>
</evidence>